<evidence type="ECO:0000313" key="3">
    <source>
        <dbReference type="EMBL" id="CAG5128613.1"/>
    </source>
</evidence>
<dbReference type="InterPro" id="IPR000504">
    <property type="entry name" value="RRM_dom"/>
</dbReference>
<dbReference type="InterPro" id="IPR012677">
    <property type="entry name" value="Nucleotide-bd_a/b_plait_sf"/>
</dbReference>
<keyword evidence="1" id="KW-0694">RNA-binding</keyword>
<comment type="caution">
    <text evidence="3">The sequence shown here is derived from an EMBL/GenBank/DDBJ whole genome shotgun (WGS) entry which is preliminary data.</text>
</comment>
<evidence type="ECO:0000259" key="2">
    <source>
        <dbReference type="PROSITE" id="PS50102"/>
    </source>
</evidence>
<dbReference type="SMART" id="SM00360">
    <property type="entry name" value="RRM"/>
    <property type="match status" value="1"/>
</dbReference>
<dbReference type="PANTHER" id="PTHR15592">
    <property type="entry name" value="MATRIN 3/NUCLEAR PROTEIN 220-RELATED"/>
    <property type="match status" value="1"/>
</dbReference>
<dbReference type="GO" id="GO:0003723">
    <property type="term" value="F:RNA binding"/>
    <property type="evidence" value="ECO:0007669"/>
    <property type="project" value="UniProtKB-UniRule"/>
</dbReference>
<dbReference type="PROSITE" id="PS50102">
    <property type="entry name" value="RRM"/>
    <property type="match status" value="1"/>
</dbReference>
<dbReference type="CDD" id="cd12421">
    <property type="entry name" value="RRM1_PTBP1_hnRNPL_like"/>
    <property type="match status" value="1"/>
</dbReference>
<dbReference type="Proteomes" id="UP000678393">
    <property type="component" value="Unassembled WGS sequence"/>
</dbReference>
<reference evidence="3" key="1">
    <citation type="submission" date="2021-04" db="EMBL/GenBank/DDBJ databases">
        <authorList>
            <consortium name="Molecular Ecology Group"/>
        </authorList>
    </citation>
    <scope>NUCLEOTIDE SEQUENCE</scope>
</reference>
<organism evidence="3 4">
    <name type="scientific">Candidula unifasciata</name>
    <dbReference type="NCBI Taxonomy" id="100452"/>
    <lineage>
        <taxon>Eukaryota</taxon>
        <taxon>Metazoa</taxon>
        <taxon>Spiralia</taxon>
        <taxon>Lophotrochozoa</taxon>
        <taxon>Mollusca</taxon>
        <taxon>Gastropoda</taxon>
        <taxon>Heterobranchia</taxon>
        <taxon>Euthyneura</taxon>
        <taxon>Panpulmonata</taxon>
        <taxon>Eupulmonata</taxon>
        <taxon>Stylommatophora</taxon>
        <taxon>Helicina</taxon>
        <taxon>Helicoidea</taxon>
        <taxon>Geomitridae</taxon>
        <taxon>Candidula</taxon>
    </lineage>
</organism>
<proteinExistence type="predicted"/>
<gene>
    <name evidence="3" type="ORF">CUNI_LOCUS14171</name>
</gene>
<accession>A0A8S3ZGP7</accession>
<sequence length="231" mass="25025">MYVSLYPYGYPTAGLPPPQATAPPPTATVPSEFTTPSTFFTTTGQHFAGLNPQDLFLPYFGAFPGLNGVPSAGIPQQQIQQPHYLTSTQSSVSPLVVCRKRGSEELMSHVTLLANGNGLSPIHSPTDIADAKKAKLDGSTSHPSRVVHVRNLPLEAGETDVVQLGLPFGKMTNVLVLRQKNQAFLEFEDEASAVAMVNYFLTNPAQVRLKPVYVQFSNHRELKTDPSHAAQ</sequence>
<keyword evidence="4" id="KW-1185">Reference proteome</keyword>
<protein>
    <recommendedName>
        <fullName evidence="2">RRM domain-containing protein</fullName>
    </recommendedName>
</protein>
<dbReference type="AlphaFoldDB" id="A0A8S3ZGP7"/>
<feature type="domain" description="RRM" evidence="2">
    <location>
        <begin position="145"/>
        <end position="219"/>
    </location>
</feature>
<dbReference type="Gene3D" id="3.30.70.330">
    <property type="match status" value="1"/>
</dbReference>
<dbReference type="InterPro" id="IPR035979">
    <property type="entry name" value="RBD_domain_sf"/>
</dbReference>
<evidence type="ECO:0000313" key="4">
    <source>
        <dbReference type="Proteomes" id="UP000678393"/>
    </source>
</evidence>
<evidence type="ECO:0000256" key="1">
    <source>
        <dbReference type="PROSITE-ProRule" id="PRU00176"/>
    </source>
</evidence>
<feature type="non-terminal residue" evidence="3">
    <location>
        <position position="231"/>
    </location>
</feature>
<dbReference type="Pfam" id="PF00076">
    <property type="entry name" value="RRM_1"/>
    <property type="match status" value="1"/>
</dbReference>
<name>A0A8S3ZGP7_9EUPU</name>
<dbReference type="OrthoDB" id="296632at2759"/>
<dbReference type="EMBL" id="CAJHNH020003135">
    <property type="protein sequence ID" value="CAG5128613.1"/>
    <property type="molecule type" value="Genomic_DNA"/>
</dbReference>
<dbReference type="SUPFAM" id="SSF54928">
    <property type="entry name" value="RNA-binding domain, RBD"/>
    <property type="match status" value="1"/>
</dbReference>